<dbReference type="SUPFAM" id="SSF56954">
    <property type="entry name" value="Outer membrane efflux proteins (OEP)"/>
    <property type="match status" value="1"/>
</dbReference>
<evidence type="ECO:0000256" key="5">
    <source>
        <dbReference type="ARBA" id="ARBA00022692"/>
    </source>
</evidence>
<evidence type="ECO:0000256" key="4">
    <source>
        <dbReference type="ARBA" id="ARBA00022452"/>
    </source>
</evidence>
<evidence type="ECO:0000256" key="7">
    <source>
        <dbReference type="ARBA" id="ARBA00023237"/>
    </source>
</evidence>
<comment type="subcellular location">
    <subcellularLocation>
        <location evidence="1">Cell outer membrane</location>
    </subcellularLocation>
</comment>
<keyword evidence="7" id="KW-0998">Cell outer membrane</keyword>
<dbReference type="GO" id="GO:0009279">
    <property type="term" value="C:cell outer membrane"/>
    <property type="evidence" value="ECO:0007669"/>
    <property type="project" value="UniProtKB-SubCell"/>
</dbReference>
<dbReference type="PANTHER" id="PTHR30026:SF21">
    <property type="entry name" value="SLR1270 PROTEIN"/>
    <property type="match status" value="1"/>
</dbReference>
<dbReference type="EMBL" id="REFO01000017">
    <property type="protein sequence ID" value="RMA92490.1"/>
    <property type="molecule type" value="Genomic_DNA"/>
</dbReference>
<gene>
    <name evidence="8" type="ORF">CLV39_1646</name>
</gene>
<dbReference type="InterPro" id="IPR003423">
    <property type="entry name" value="OMP_efflux"/>
</dbReference>
<evidence type="ECO:0000256" key="6">
    <source>
        <dbReference type="ARBA" id="ARBA00023136"/>
    </source>
</evidence>
<evidence type="ECO:0000313" key="8">
    <source>
        <dbReference type="EMBL" id="RMA92490.1"/>
    </source>
</evidence>
<dbReference type="GO" id="GO:0015288">
    <property type="term" value="F:porin activity"/>
    <property type="evidence" value="ECO:0007669"/>
    <property type="project" value="TreeGrafter"/>
</dbReference>
<comment type="similarity">
    <text evidence="2">Belongs to the outer membrane factor (OMF) (TC 1.B.17) family.</text>
</comment>
<dbReference type="RefSeq" id="WP_121923738.1">
    <property type="nucleotide sequence ID" value="NZ_REFO01000017.1"/>
</dbReference>
<dbReference type="GO" id="GO:0015562">
    <property type="term" value="F:efflux transmembrane transporter activity"/>
    <property type="evidence" value="ECO:0007669"/>
    <property type="project" value="InterPro"/>
</dbReference>
<keyword evidence="6" id="KW-0472">Membrane</keyword>
<keyword evidence="9" id="KW-1185">Reference proteome</keyword>
<sequence>MRKNWLAVFSIFIITSFANAKIISLEEAINEALKNNFQIKAEEKLVKSKSFQYKASKGMRWPKIDLSLNFFRTNNPGYAMMNTLNQKRLDLNESAKFVDMTGFNSFPGVNFPNPSYPEVNNWQTKLQLQVPIYTGGKISTAIKIRKDDYIASKYQLERKKEETEFNVIKAYKGALLAKEGIKLAKEAYKTAKKHYEIAKKMQKEGLIVYADVLRAKIYMLNMEDKIAEAKANYLTAKKALLLAMGDTKTKPEDIDVEGNLKCEKLNKDVSYYQNIALAKRKDLLSFKKKLNIAKNMINITKADFLPTVGAFAFYEMDSKDSPIDPDGKWWGAGIGLNWNIFNGFQRFNQYKASKEQYYHYKNQIKGFEEYIKFKVYQAYNNFQTKYNKYLTQKENLKYAEEVLRTTEKNFQNQMVSMLDLIDTQTMRDKIKFDLSKATYECEIERLNLNYESGLINQ</sequence>
<protein>
    <submittedName>
        <fullName evidence="8">Outer membrane protein TolC</fullName>
    </submittedName>
</protein>
<reference evidence="8 9" key="1">
    <citation type="submission" date="2018-10" db="EMBL/GenBank/DDBJ databases">
        <title>Genomic Encyclopedia of Archaeal and Bacterial Type Strains, Phase II (KMG-II): from individual species to whole genera.</title>
        <authorList>
            <person name="Goeker M."/>
        </authorList>
    </citation>
    <scope>NUCLEOTIDE SEQUENCE [LARGE SCALE GENOMIC DNA]</scope>
    <source>
        <strain evidence="8 9">VM1</strain>
    </source>
</reference>
<dbReference type="Pfam" id="PF02321">
    <property type="entry name" value="OEP"/>
    <property type="match status" value="2"/>
</dbReference>
<evidence type="ECO:0000256" key="2">
    <source>
        <dbReference type="ARBA" id="ARBA00007613"/>
    </source>
</evidence>
<comment type="caution">
    <text evidence="8">The sequence shown here is derived from an EMBL/GenBank/DDBJ whole genome shotgun (WGS) entry which is preliminary data.</text>
</comment>
<dbReference type="Proteomes" id="UP000280842">
    <property type="component" value="Unassembled WGS sequence"/>
</dbReference>
<evidence type="ECO:0000313" key="9">
    <source>
        <dbReference type="Proteomes" id="UP000280842"/>
    </source>
</evidence>
<dbReference type="PANTHER" id="PTHR30026">
    <property type="entry name" value="OUTER MEMBRANE PROTEIN TOLC"/>
    <property type="match status" value="1"/>
</dbReference>
<dbReference type="GO" id="GO:1990281">
    <property type="term" value="C:efflux pump complex"/>
    <property type="evidence" value="ECO:0007669"/>
    <property type="project" value="TreeGrafter"/>
</dbReference>
<keyword evidence="5" id="KW-0812">Transmembrane</keyword>
<dbReference type="AlphaFoldDB" id="A0A3M0B521"/>
<keyword evidence="3" id="KW-0813">Transport</keyword>
<dbReference type="InterPro" id="IPR051906">
    <property type="entry name" value="TolC-like"/>
</dbReference>
<keyword evidence="4" id="KW-1134">Transmembrane beta strand</keyword>
<organism evidence="8 9">
    <name type="scientific">Hydrogenothermus marinus</name>
    <dbReference type="NCBI Taxonomy" id="133270"/>
    <lineage>
        <taxon>Bacteria</taxon>
        <taxon>Pseudomonadati</taxon>
        <taxon>Aquificota</taxon>
        <taxon>Aquificia</taxon>
        <taxon>Aquificales</taxon>
        <taxon>Hydrogenothermaceae</taxon>
        <taxon>Hydrogenothermus</taxon>
    </lineage>
</organism>
<dbReference type="OrthoDB" id="13803at2"/>
<evidence type="ECO:0000256" key="3">
    <source>
        <dbReference type="ARBA" id="ARBA00022448"/>
    </source>
</evidence>
<evidence type="ECO:0000256" key="1">
    <source>
        <dbReference type="ARBA" id="ARBA00004442"/>
    </source>
</evidence>
<name>A0A3M0B521_9AQUI</name>
<dbReference type="Gene3D" id="1.20.1600.10">
    <property type="entry name" value="Outer membrane efflux proteins (OEP)"/>
    <property type="match status" value="1"/>
</dbReference>
<proteinExistence type="inferred from homology"/>
<accession>A0A3M0B521</accession>